<organism evidence="10 11">
    <name type="scientific">Niveomyces insectorum RCEF 264</name>
    <dbReference type="NCBI Taxonomy" id="1081102"/>
    <lineage>
        <taxon>Eukaryota</taxon>
        <taxon>Fungi</taxon>
        <taxon>Dikarya</taxon>
        <taxon>Ascomycota</taxon>
        <taxon>Pezizomycotina</taxon>
        <taxon>Sordariomycetes</taxon>
        <taxon>Hypocreomycetidae</taxon>
        <taxon>Hypocreales</taxon>
        <taxon>Cordycipitaceae</taxon>
        <taxon>Niveomyces</taxon>
    </lineage>
</organism>
<gene>
    <name evidence="10" type="ORF">SPI_07246</name>
</gene>
<evidence type="ECO:0000256" key="5">
    <source>
        <dbReference type="ARBA" id="ARBA00023125"/>
    </source>
</evidence>
<evidence type="ECO:0000256" key="3">
    <source>
        <dbReference type="ARBA" id="ARBA00022833"/>
    </source>
</evidence>
<dbReference type="STRING" id="1081102.A0A167QF90"/>
<evidence type="ECO:0000256" key="6">
    <source>
        <dbReference type="ARBA" id="ARBA00023163"/>
    </source>
</evidence>
<evidence type="ECO:0000259" key="9">
    <source>
        <dbReference type="PROSITE" id="PS50048"/>
    </source>
</evidence>
<dbReference type="GO" id="GO:0006351">
    <property type="term" value="P:DNA-templated transcription"/>
    <property type="evidence" value="ECO:0007669"/>
    <property type="project" value="InterPro"/>
</dbReference>
<protein>
    <submittedName>
        <fullName evidence="10">Transcription factor</fullName>
    </submittedName>
</protein>
<feature type="region of interest" description="Disordered" evidence="8">
    <location>
        <begin position="226"/>
        <end position="248"/>
    </location>
</feature>
<feature type="region of interest" description="Disordered" evidence="8">
    <location>
        <begin position="479"/>
        <end position="498"/>
    </location>
</feature>
<keyword evidence="2" id="KW-0479">Metal-binding</keyword>
<comment type="subcellular location">
    <subcellularLocation>
        <location evidence="1">Nucleus</location>
    </subcellularLocation>
</comment>
<keyword evidence="3" id="KW-0862">Zinc</keyword>
<accession>A0A167QF90</accession>
<dbReference type="Pfam" id="PF00172">
    <property type="entry name" value="Zn_clus"/>
    <property type="match status" value="1"/>
</dbReference>
<keyword evidence="11" id="KW-1185">Reference proteome</keyword>
<sequence>MSTEKPQPTGRKKGTACVRCRNQKVRCDDSQPACKNCCKAGQPCVRLGHAADQETVAYIQQLEARVWLLEDTLRRTTPQQDAATVAAAAAAAGGGIGAGPAGPPASTLTTTTDPIVGQPAVPDPTNGGLAGPTTWTNNSPTPYDPRILDANHQHHHEQHTPHGKTTTTPGSTGAASTSQIKPSEPLAHEVGLLSLANSNEPKYLGPSSGVPFARLILSAIPQSQGLPSSFATPGGSSSSPHHPRPEPFPQDWVFDVDLKNFVDAYFDTYQPLYPFLDEDTILARLNATFSQKPSDPHALPTPRLADFTKALSPVHCGQILLVIALGARTLEPRLSLDFSSERYLATAMAGIDNLLLHDSMDGLQIMLLLTLCSLCFIDGPNAWFLTSNIIAASLDLGLQRKLVDVPSSKNIHADALQTYKNVRRGIFWSAYSLERTLAVVLGRPLTLRDEAVDIEFPGAEDLFPRDEAAAVAAVANGNNADAEPQPASQAQPHPAKRRRVVSSPYTTAYYSFRLDQLAAEMKLMLYRVVNKPGYFPWLAVTAEWQKDAHGRCEALLHDMLRDLKWRTRSVADGTLQNLEIKYHQCVMLLHRPSPATPRPGLASWKICYTSAVKTVLIAAELNRFSKLNNSWLTAHNIFISGITFLYCLWTKPEIKSETSLQALESNAAACTGLLQFLGKTWSVAADALVRFDRLAQLTISAWRSSLHEPNSAEVAASHSLLNMQRPPDWPASPSAQIAGPIEFIGGENNEDVFNSQFFQNELGDMSGWFDLDWMMSTERLELPDYDPSQVLQSGI</sequence>
<dbReference type="GO" id="GO:0000981">
    <property type="term" value="F:DNA-binding transcription factor activity, RNA polymerase II-specific"/>
    <property type="evidence" value="ECO:0007669"/>
    <property type="project" value="InterPro"/>
</dbReference>
<dbReference type="SMART" id="SM00066">
    <property type="entry name" value="GAL4"/>
    <property type="match status" value="1"/>
</dbReference>
<dbReference type="EMBL" id="AZHD01000014">
    <property type="protein sequence ID" value="OAA57587.1"/>
    <property type="molecule type" value="Genomic_DNA"/>
</dbReference>
<dbReference type="SUPFAM" id="SSF57701">
    <property type="entry name" value="Zn2/Cys6 DNA-binding domain"/>
    <property type="match status" value="1"/>
</dbReference>
<keyword evidence="5" id="KW-0238">DNA-binding</keyword>
<feature type="compositionally biased region" description="Low complexity" evidence="8">
    <location>
        <begin position="227"/>
        <end position="240"/>
    </location>
</feature>
<dbReference type="GO" id="GO:0045944">
    <property type="term" value="P:positive regulation of transcription by RNA polymerase II"/>
    <property type="evidence" value="ECO:0007669"/>
    <property type="project" value="TreeGrafter"/>
</dbReference>
<comment type="caution">
    <text evidence="10">The sequence shown here is derived from an EMBL/GenBank/DDBJ whole genome shotgun (WGS) entry which is preliminary data.</text>
</comment>
<dbReference type="AlphaFoldDB" id="A0A167QF90"/>
<dbReference type="GO" id="GO:0008270">
    <property type="term" value="F:zinc ion binding"/>
    <property type="evidence" value="ECO:0007669"/>
    <property type="project" value="InterPro"/>
</dbReference>
<feature type="region of interest" description="Disordered" evidence="8">
    <location>
        <begin position="96"/>
        <end position="182"/>
    </location>
</feature>
<dbReference type="PANTHER" id="PTHR47782:SF12">
    <property type="entry name" value="ZN(II)2CYS6 TRANSCRIPTION FACTOR (EUROFUNG)"/>
    <property type="match status" value="1"/>
</dbReference>
<dbReference type="Gene3D" id="4.10.240.10">
    <property type="entry name" value="Zn(2)-C6 fungal-type DNA-binding domain"/>
    <property type="match status" value="1"/>
</dbReference>
<dbReference type="CDD" id="cd00067">
    <property type="entry name" value="GAL4"/>
    <property type="match status" value="1"/>
</dbReference>
<dbReference type="SMART" id="SM00906">
    <property type="entry name" value="Fungal_trans"/>
    <property type="match status" value="1"/>
</dbReference>
<keyword evidence="6" id="KW-0804">Transcription</keyword>
<reference evidence="10 11" key="1">
    <citation type="journal article" date="2016" name="Genome Biol. Evol.">
        <title>Divergent and convergent evolution of fungal pathogenicity.</title>
        <authorList>
            <person name="Shang Y."/>
            <person name="Xiao G."/>
            <person name="Zheng P."/>
            <person name="Cen K."/>
            <person name="Zhan S."/>
            <person name="Wang C."/>
        </authorList>
    </citation>
    <scope>NUCLEOTIDE SEQUENCE [LARGE SCALE GENOMIC DNA]</scope>
    <source>
        <strain evidence="10 11">RCEF 264</strain>
    </source>
</reference>
<dbReference type="OrthoDB" id="189997at2759"/>
<dbReference type="Pfam" id="PF04082">
    <property type="entry name" value="Fungal_trans"/>
    <property type="match status" value="1"/>
</dbReference>
<feature type="compositionally biased region" description="Low complexity" evidence="8">
    <location>
        <begin position="163"/>
        <end position="178"/>
    </location>
</feature>
<proteinExistence type="predicted"/>
<evidence type="ECO:0000313" key="11">
    <source>
        <dbReference type="Proteomes" id="UP000076874"/>
    </source>
</evidence>
<dbReference type="InterPro" id="IPR052202">
    <property type="entry name" value="Yeast_MetPath_Reg"/>
</dbReference>
<evidence type="ECO:0000313" key="10">
    <source>
        <dbReference type="EMBL" id="OAA57587.1"/>
    </source>
</evidence>
<dbReference type="PROSITE" id="PS00463">
    <property type="entry name" value="ZN2_CY6_FUNGAL_1"/>
    <property type="match status" value="1"/>
</dbReference>
<dbReference type="InterPro" id="IPR001138">
    <property type="entry name" value="Zn2Cys6_DnaBD"/>
</dbReference>
<keyword evidence="4" id="KW-0805">Transcription regulation</keyword>
<evidence type="ECO:0000256" key="2">
    <source>
        <dbReference type="ARBA" id="ARBA00022723"/>
    </source>
</evidence>
<evidence type="ECO:0000256" key="8">
    <source>
        <dbReference type="SAM" id="MobiDB-lite"/>
    </source>
</evidence>
<dbReference type="GO" id="GO:0005634">
    <property type="term" value="C:nucleus"/>
    <property type="evidence" value="ECO:0007669"/>
    <property type="project" value="UniProtKB-SubCell"/>
</dbReference>
<feature type="compositionally biased region" description="Low complexity" evidence="8">
    <location>
        <begin position="479"/>
        <end position="493"/>
    </location>
</feature>
<name>A0A167QF90_9HYPO</name>
<keyword evidence="7" id="KW-0539">Nucleus</keyword>
<evidence type="ECO:0000256" key="1">
    <source>
        <dbReference type="ARBA" id="ARBA00004123"/>
    </source>
</evidence>
<dbReference type="GO" id="GO:0043565">
    <property type="term" value="F:sequence-specific DNA binding"/>
    <property type="evidence" value="ECO:0007669"/>
    <property type="project" value="TreeGrafter"/>
</dbReference>
<evidence type="ECO:0000256" key="4">
    <source>
        <dbReference type="ARBA" id="ARBA00023015"/>
    </source>
</evidence>
<feature type="domain" description="Zn(2)-C6 fungal-type" evidence="9">
    <location>
        <begin position="16"/>
        <end position="46"/>
    </location>
</feature>
<dbReference type="InterPro" id="IPR036864">
    <property type="entry name" value="Zn2-C6_fun-type_DNA-bd_sf"/>
</dbReference>
<evidence type="ECO:0000256" key="7">
    <source>
        <dbReference type="ARBA" id="ARBA00023242"/>
    </source>
</evidence>
<dbReference type="CDD" id="cd12148">
    <property type="entry name" value="fungal_TF_MHR"/>
    <property type="match status" value="1"/>
</dbReference>
<dbReference type="PROSITE" id="PS50048">
    <property type="entry name" value="ZN2_CY6_FUNGAL_2"/>
    <property type="match status" value="1"/>
</dbReference>
<dbReference type="InterPro" id="IPR007219">
    <property type="entry name" value="XnlR_reg_dom"/>
</dbReference>
<dbReference type="Proteomes" id="UP000076874">
    <property type="component" value="Unassembled WGS sequence"/>
</dbReference>
<dbReference type="PANTHER" id="PTHR47782">
    <property type="entry name" value="ZN(II)2CYS6 TRANSCRIPTION FACTOR (EUROFUNG)-RELATED"/>
    <property type="match status" value="1"/>
</dbReference>